<keyword evidence="4" id="KW-0274">FAD</keyword>
<dbReference type="GO" id="GO:0071949">
    <property type="term" value="F:FAD binding"/>
    <property type="evidence" value="ECO:0007669"/>
    <property type="project" value="InterPro"/>
</dbReference>
<dbReference type="Pfam" id="PF01266">
    <property type="entry name" value="DAO"/>
    <property type="match status" value="1"/>
</dbReference>
<keyword evidence="5" id="KW-0560">Oxidoreductase</keyword>
<evidence type="ECO:0000256" key="4">
    <source>
        <dbReference type="ARBA" id="ARBA00022827"/>
    </source>
</evidence>
<evidence type="ECO:0000256" key="5">
    <source>
        <dbReference type="ARBA" id="ARBA00023002"/>
    </source>
</evidence>
<sequence length="391" mass="43066">MSTKRVIVLGGGVVGLQTAVDLLEAGYAVNVIAKHLPGDIDAHYPSQQSASTWASDEPTVDAETRRWYDEGYKQWEIMSEEDEFKAAGVVKRPTFRYWENPPENLVKLGLSALWHSKDIPSFRILDPEELPPGVKFGTTYTTFSVNTPAYLDYLQSRIVALGGAIERATLPVDQGLEQGLKEARQLVDSKDIYAYVNAMGTYGMKLAGDKGLLVIRDQSIHVKGESNKYADRIDDDGIYYAIPRVGAGLTVLGGYLEVENWSETLDPDCVRKVLKSCKKLIPECLNDDGEFTVLGEYVGIRPHRKGGARVEIEQLKDMPEESVVVHNYGHGPGGFFKSVGAARKVVRLLDSIGSGLEFPPNLEEKQGSASQDQEIFPGFYGKAGESSKEEV</sequence>
<accession>A0A6A6QUJ5</accession>
<dbReference type="GO" id="GO:0003884">
    <property type="term" value="F:D-amino-acid oxidase activity"/>
    <property type="evidence" value="ECO:0007669"/>
    <property type="project" value="InterPro"/>
</dbReference>
<name>A0A6A6QUJ5_9PEZI</name>
<evidence type="ECO:0000256" key="3">
    <source>
        <dbReference type="ARBA" id="ARBA00022630"/>
    </source>
</evidence>
<dbReference type="OrthoDB" id="2015447at2759"/>
<dbReference type="InterPro" id="IPR023209">
    <property type="entry name" value="DAO"/>
</dbReference>
<keyword evidence="9" id="KW-1185">Reference proteome</keyword>
<evidence type="ECO:0000313" key="9">
    <source>
        <dbReference type="Proteomes" id="UP000799750"/>
    </source>
</evidence>
<dbReference type="InterPro" id="IPR006076">
    <property type="entry name" value="FAD-dep_OxRdtase"/>
</dbReference>
<evidence type="ECO:0000256" key="1">
    <source>
        <dbReference type="ARBA" id="ARBA00001974"/>
    </source>
</evidence>
<reference evidence="8" key="1">
    <citation type="journal article" date="2020" name="Stud. Mycol.">
        <title>101 Dothideomycetes genomes: a test case for predicting lifestyles and emergence of pathogens.</title>
        <authorList>
            <person name="Haridas S."/>
            <person name="Albert R."/>
            <person name="Binder M."/>
            <person name="Bloem J."/>
            <person name="Labutti K."/>
            <person name="Salamov A."/>
            <person name="Andreopoulos B."/>
            <person name="Baker S."/>
            <person name="Barry K."/>
            <person name="Bills G."/>
            <person name="Bluhm B."/>
            <person name="Cannon C."/>
            <person name="Castanera R."/>
            <person name="Culley D."/>
            <person name="Daum C."/>
            <person name="Ezra D."/>
            <person name="Gonzalez J."/>
            <person name="Henrissat B."/>
            <person name="Kuo A."/>
            <person name="Liang C."/>
            <person name="Lipzen A."/>
            <person name="Lutzoni F."/>
            <person name="Magnuson J."/>
            <person name="Mondo S."/>
            <person name="Nolan M."/>
            <person name="Ohm R."/>
            <person name="Pangilinan J."/>
            <person name="Park H.-J."/>
            <person name="Ramirez L."/>
            <person name="Alfaro M."/>
            <person name="Sun H."/>
            <person name="Tritt A."/>
            <person name="Yoshinaga Y."/>
            <person name="Zwiers L.-H."/>
            <person name="Turgeon B."/>
            <person name="Goodwin S."/>
            <person name="Spatafora J."/>
            <person name="Crous P."/>
            <person name="Grigoriev I."/>
        </authorList>
    </citation>
    <scope>NUCLEOTIDE SEQUENCE</scope>
    <source>
        <strain evidence="8">CBS 269.34</strain>
    </source>
</reference>
<dbReference type="Gene3D" id="3.40.50.720">
    <property type="entry name" value="NAD(P)-binding Rossmann-like Domain"/>
    <property type="match status" value="1"/>
</dbReference>
<evidence type="ECO:0000256" key="2">
    <source>
        <dbReference type="ARBA" id="ARBA00006730"/>
    </source>
</evidence>
<dbReference type="Proteomes" id="UP000799750">
    <property type="component" value="Unassembled WGS sequence"/>
</dbReference>
<dbReference type="Gene3D" id="3.30.9.10">
    <property type="entry name" value="D-Amino Acid Oxidase, subunit A, domain 2"/>
    <property type="match status" value="1"/>
</dbReference>
<dbReference type="SUPFAM" id="SSF51971">
    <property type="entry name" value="Nucleotide-binding domain"/>
    <property type="match status" value="1"/>
</dbReference>
<comment type="similarity">
    <text evidence="2">Belongs to the DAMOX/DASOX family.</text>
</comment>
<dbReference type="GO" id="GO:0019478">
    <property type="term" value="P:D-amino acid catabolic process"/>
    <property type="evidence" value="ECO:0007669"/>
    <property type="project" value="TreeGrafter"/>
</dbReference>
<proteinExistence type="inferred from homology"/>
<protein>
    <submittedName>
        <fullName evidence="8">Nucleotide-binding domain-containing protein</fullName>
    </submittedName>
</protein>
<gene>
    <name evidence="8" type="ORF">BU16DRAFT_581502</name>
</gene>
<dbReference type="EMBL" id="MU004188">
    <property type="protein sequence ID" value="KAF2496081.1"/>
    <property type="molecule type" value="Genomic_DNA"/>
</dbReference>
<feature type="region of interest" description="Disordered" evidence="6">
    <location>
        <begin position="359"/>
        <end position="391"/>
    </location>
</feature>
<dbReference type="SUPFAM" id="SSF54373">
    <property type="entry name" value="FAD-linked reductases, C-terminal domain"/>
    <property type="match status" value="1"/>
</dbReference>
<dbReference type="GO" id="GO:0005737">
    <property type="term" value="C:cytoplasm"/>
    <property type="evidence" value="ECO:0007669"/>
    <property type="project" value="TreeGrafter"/>
</dbReference>
<dbReference type="PANTHER" id="PTHR11530:SF11">
    <property type="entry name" value="D-ASPARTATE OXIDASE"/>
    <property type="match status" value="1"/>
</dbReference>
<evidence type="ECO:0000313" key="8">
    <source>
        <dbReference type="EMBL" id="KAF2496081.1"/>
    </source>
</evidence>
<feature type="domain" description="FAD dependent oxidoreductase" evidence="7">
    <location>
        <begin position="5"/>
        <end position="347"/>
    </location>
</feature>
<dbReference type="PIRSF" id="PIRSF000189">
    <property type="entry name" value="D-aa_oxidase"/>
    <property type="match status" value="1"/>
</dbReference>
<dbReference type="AlphaFoldDB" id="A0A6A6QUJ5"/>
<evidence type="ECO:0000256" key="6">
    <source>
        <dbReference type="SAM" id="MobiDB-lite"/>
    </source>
</evidence>
<keyword evidence="3" id="KW-0285">Flavoprotein</keyword>
<dbReference type="PANTHER" id="PTHR11530">
    <property type="entry name" value="D-AMINO ACID OXIDASE"/>
    <property type="match status" value="1"/>
</dbReference>
<organism evidence="8 9">
    <name type="scientific">Lophium mytilinum</name>
    <dbReference type="NCBI Taxonomy" id="390894"/>
    <lineage>
        <taxon>Eukaryota</taxon>
        <taxon>Fungi</taxon>
        <taxon>Dikarya</taxon>
        <taxon>Ascomycota</taxon>
        <taxon>Pezizomycotina</taxon>
        <taxon>Dothideomycetes</taxon>
        <taxon>Pleosporomycetidae</taxon>
        <taxon>Mytilinidiales</taxon>
        <taxon>Mytilinidiaceae</taxon>
        <taxon>Lophium</taxon>
    </lineage>
</organism>
<evidence type="ECO:0000259" key="7">
    <source>
        <dbReference type="Pfam" id="PF01266"/>
    </source>
</evidence>
<comment type="cofactor">
    <cofactor evidence="1">
        <name>FAD</name>
        <dbReference type="ChEBI" id="CHEBI:57692"/>
    </cofactor>
</comment>